<reference evidence="3 4" key="1">
    <citation type="journal article" date="2010" name="Nat. Biotechnol.">
        <title>Genome sequence of the model mushroom Schizophyllum commune.</title>
        <authorList>
            <person name="Ohm R.A."/>
            <person name="de Jong J.F."/>
            <person name="Lugones L.G."/>
            <person name="Aerts A."/>
            <person name="Kothe E."/>
            <person name="Stajich J.E."/>
            <person name="de Vries R.P."/>
            <person name="Record E."/>
            <person name="Levasseur A."/>
            <person name="Baker S.E."/>
            <person name="Bartholomew K.A."/>
            <person name="Coutinho P.M."/>
            <person name="Erdmann S."/>
            <person name="Fowler T.J."/>
            <person name="Gathman A.C."/>
            <person name="Lombard V."/>
            <person name="Henrissat B."/>
            <person name="Knabe N."/>
            <person name="Kuees U."/>
            <person name="Lilly W.W."/>
            <person name="Lindquist E."/>
            <person name="Lucas S."/>
            <person name="Magnuson J.K."/>
            <person name="Piumi F."/>
            <person name="Raudaskoski M."/>
            <person name="Salamov A."/>
            <person name="Schmutz J."/>
            <person name="Schwarze F.W.M.R."/>
            <person name="vanKuyk P.A."/>
            <person name="Horton J.S."/>
            <person name="Grigoriev I.V."/>
            <person name="Woesten H.A.B."/>
        </authorList>
    </citation>
    <scope>NUCLEOTIDE SEQUENCE [LARGE SCALE GENOMIC DNA]</scope>
    <source>
        <strain evidence="4">H4-8 / FGSC 9210</strain>
    </source>
</reference>
<dbReference type="eggNOG" id="ENOG502S054">
    <property type="taxonomic scope" value="Eukaryota"/>
</dbReference>
<evidence type="ECO:0000313" key="4">
    <source>
        <dbReference type="Proteomes" id="UP000007431"/>
    </source>
</evidence>
<evidence type="ECO:0000259" key="2">
    <source>
        <dbReference type="Pfam" id="PF01814"/>
    </source>
</evidence>
<dbReference type="InParanoid" id="D8PTL8"/>
<dbReference type="Pfam" id="PF01814">
    <property type="entry name" value="Hemerythrin"/>
    <property type="match status" value="1"/>
</dbReference>
<sequence length="666" mass="74567">MTSNQKISDAIKEDHRDIFAYHEAYKKSVGDFDAQQRWSRQLIWEVARHSIGEELVVYPLFEKYMGTRGTQLADENRKEHNEVKEKLYELEKLDPGSTEFDTLLESTMSALHKHIDTEERDEMPKLEALLMDEDSKSAAGSFARTKMIAPTRPHPSAPDKPPFETIVGLMSAPIDKVMDMFAKFPSEEEKQKAKILALLLALPLISATRTEDSDLSTVAPFIFNELSSLLAQWPNTWHPNGHSIIPGTLSPYTTLYHARKDDILPTPSPEWLAFDPEMSYAVMASKIPGPTYLRTYRTTRLARILYFNGMSAAWGPGWLDTQHAVMAGKGLANATQPAWWDDYGRAQGLCEWGASRGVEGIVRMNGGFNLNITPPDTQPGTLPDFPFPPPPGREVVLQDLLDQESLRPVPDPPEDRPPHRGPPHRGPPRRWWQPAPLARSGNYEWLRAASRRPFIPQPHITLFPASLVTFYHPRLTSLAPSRVNHTMTVHRAWAEASDADVQSVLDELDEVLSRSEAEMRGSGVDWQGLARDVVWGWADRIAEMDAVLSGQAENATETALRVRALAYTPLSPYMAPGTQPGASGRELFDEAARARCESLATGFAKGGMLLTAQEQLLRESIDVVSVCTVPVWPIAWVGWGRGQQDEAKLREQLRPKCMSLGDMEWP</sequence>
<dbReference type="KEGG" id="scm:SCHCO_02604620"/>
<dbReference type="VEuPathDB" id="FungiDB:SCHCODRAFT_02604620"/>
<gene>
    <name evidence="3" type="ORF">SCHCODRAFT_256276</name>
</gene>
<protein>
    <recommendedName>
        <fullName evidence="2">Hemerythrin-like domain-containing protein</fullName>
    </recommendedName>
</protein>
<dbReference type="AlphaFoldDB" id="D8PTL8"/>
<dbReference type="EMBL" id="GL377303">
    <property type="protein sequence ID" value="EFJ01337.1"/>
    <property type="molecule type" value="Genomic_DNA"/>
</dbReference>
<feature type="region of interest" description="Disordered" evidence="1">
    <location>
        <begin position="405"/>
        <end position="433"/>
    </location>
</feature>
<organism evidence="4">
    <name type="scientific">Schizophyllum commune (strain H4-8 / FGSC 9210)</name>
    <name type="common">Split gill fungus</name>
    <dbReference type="NCBI Taxonomy" id="578458"/>
    <lineage>
        <taxon>Eukaryota</taxon>
        <taxon>Fungi</taxon>
        <taxon>Dikarya</taxon>
        <taxon>Basidiomycota</taxon>
        <taxon>Agaricomycotina</taxon>
        <taxon>Agaricomycetes</taxon>
        <taxon>Agaricomycetidae</taxon>
        <taxon>Agaricales</taxon>
        <taxon>Schizophyllaceae</taxon>
        <taxon>Schizophyllum</taxon>
    </lineage>
</organism>
<dbReference type="Gene3D" id="1.20.120.520">
    <property type="entry name" value="nmb1532 protein domain like"/>
    <property type="match status" value="1"/>
</dbReference>
<dbReference type="PANTHER" id="PTHR35585:SF1">
    <property type="entry name" value="HHE DOMAIN PROTEIN (AFU_ORTHOLOGUE AFUA_4G00730)"/>
    <property type="match status" value="1"/>
</dbReference>
<proteinExistence type="predicted"/>
<dbReference type="OrthoDB" id="9983919at2759"/>
<dbReference type="GeneID" id="9594768"/>
<dbReference type="VEuPathDB" id="FungiDB:SCHCODRAFT_02604621"/>
<dbReference type="OMA" id="NIQPARI"/>
<feature type="compositionally biased region" description="Basic residues" evidence="1">
    <location>
        <begin position="419"/>
        <end position="428"/>
    </location>
</feature>
<accession>D8PTL8</accession>
<evidence type="ECO:0000313" key="3">
    <source>
        <dbReference type="EMBL" id="EFJ01337.1"/>
    </source>
</evidence>
<dbReference type="InterPro" id="IPR012312">
    <property type="entry name" value="Hemerythrin-like"/>
</dbReference>
<dbReference type="HOGENOM" id="CLU_412297_0_0_1"/>
<name>D8PTL8_SCHCM</name>
<feature type="domain" description="Hemerythrin-like" evidence="2">
    <location>
        <begin position="7"/>
        <end position="126"/>
    </location>
</feature>
<evidence type="ECO:0000256" key="1">
    <source>
        <dbReference type="SAM" id="MobiDB-lite"/>
    </source>
</evidence>
<dbReference type="PANTHER" id="PTHR35585">
    <property type="entry name" value="HHE DOMAIN PROTEIN (AFU_ORTHOLOGUE AFUA_4G00730)"/>
    <property type="match status" value="1"/>
</dbReference>
<dbReference type="STRING" id="578458.D8PTL8"/>
<dbReference type="Proteomes" id="UP000007431">
    <property type="component" value="Unassembled WGS sequence"/>
</dbReference>
<keyword evidence="4" id="KW-1185">Reference proteome</keyword>